<dbReference type="STRING" id="847.BRW83_1982"/>
<gene>
    <name evidence="1" type="ORF">OFBG_00294</name>
</gene>
<dbReference type="RefSeq" id="WP_005879624.1">
    <property type="nucleotide sequence ID" value="NZ_CP019430.1"/>
</dbReference>
<organism evidence="1 2">
    <name type="scientific">Oxalobacter formigenes OXCC13</name>
    <dbReference type="NCBI Taxonomy" id="556269"/>
    <lineage>
        <taxon>Bacteria</taxon>
        <taxon>Pseudomonadati</taxon>
        <taxon>Pseudomonadota</taxon>
        <taxon>Betaproteobacteria</taxon>
        <taxon>Burkholderiales</taxon>
        <taxon>Oxalobacteraceae</taxon>
        <taxon>Oxalobacter</taxon>
    </lineage>
</organism>
<dbReference type="EMBL" id="GG658170">
    <property type="protein sequence ID" value="EEO29266.1"/>
    <property type="molecule type" value="Genomic_DNA"/>
</dbReference>
<reference evidence="1 2" key="1">
    <citation type="submission" date="2009-02" db="EMBL/GenBank/DDBJ databases">
        <title>The Genome Sequence of Oxalobacter formigenes OXCC13.</title>
        <authorList>
            <consortium name="The Broad Institute Genome Sequencing Platform"/>
            <person name="Ward D."/>
            <person name="Young S.K."/>
            <person name="Kodira C.D."/>
            <person name="Zeng Q."/>
            <person name="Koehrsen M."/>
            <person name="Alvarado L."/>
            <person name="Berlin A."/>
            <person name="Borenstein D."/>
            <person name="Chen Z."/>
            <person name="Engels R."/>
            <person name="Freedman E."/>
            <person name="Gellesch M."/>
            <person name="Goldberg J."/>
            <person name="Griggs A."/>
            <person name="Gujja S."/>
            <person name="Heiman D."/>
            <person name="Hepburn T."/>
            <person name="Howarth C."/>
            <person name="Jen D."/>
            <person name="Larson L."/>
            <person name="Lewis B."/>
            <person name="Mehta T."/>
            <person name="Park D."/>
            <person name="Pearson M."/>
            <person name="Roberts A."/>
            <person name="Saif S."/>
            <person name="Shea T."/>
            <person name="Shenoy N."/>
            <person name="Sisk P."/>
            <person name="Stolte C."/>
            <person name="Sykes S."/>
            <person name="Walk T."/>
            <person name="White J."/>
            <person name="Yandava C."/>
            <person name="Allison M.J."/>
            <person name="Lander E."/>
            <person name="Nusbaum C."/>
            <person name="Galagan J."/>
            <person name="Birren B."/>
        </authorList>
    </citation>
    <scope>NUCLEOTIDE SEQUENCE [LARGE SCALE GENOMIC DNA]</scope>
    <source>
        <strain evidence="1 2">OXCC13</strain>
    </source>
</reference>
<dbReference type="SUPFAM" id="SSF53335">
    <property type="entry name" value="S-adenosyl-L-methionine-dependent methyltransferases"/>
    <property type="match status" value="1"/>
</dbReference>
<dbReference type="GeneID" id="77135807"/>
<dbReference type="eggNOG" id="COG1041">
    <property type="taxonomic scope" value="Bacteria"/>
</dbReference>
<sequence>MASINSNETGIKPILDACCGSRMMWFDKQNPLAVFADSRSESHTLCDGRVLHINPDVQHDFRNMDFADESFNLVCFDPPHLVHAGEKSWLGKKYGVLSGDWQDDIKQGFAECFRVLKPFGTLVFKWSDEQINTSEALKLTPHKPLFGHRRGKTVFLVFMKA</sequence>
<dbReference type="AlphaFoldDB" id="C3X7U0"/>
<name>C3X7U0_OXAFO</name>
<accession>C3X7U0</accession>
<keyword evidence="2" id="KW-1185">Reference proteome</keyword>
<dbReference type="OrthoDB" id="8781114at2"/>
<dbReference type="Proteomes" id="UP000005089">
    <property type="component" value="Unassembled WGS sequence"/>
</dbReference>
<dbReference type="InterPro" id="IPR029063">
    <property type="entry name" value="SAM-dependent_MTases_sf"/>
</dbReference>
<protein>
    <recommendedName>
        <fullName evidence="3">Methyltransferase type 11 domain-containing protein</fullName>
    </recommendedName>
</protein>
<proteinExistence type="predicted"/>
<evidence type="ECO:0000313" key="2">
    <source>
        <dbReference type="Proteomes" id="UP000005089"/>
    </source>
</evidence>
<evidence type="ECO:0008006" key="3">
    <source>
        <dbReference type="Google" id="ProtNLM"/>
    </source>
</evidence>
<dbReference type="HOGENOM" id="CLU_114151_0_0_4"/>
<evidence type="ECO:0000313" key="1">
    <source>
        <dbReference type="EMBL" id="EEO29266.1"/>
    </source>
</evidence>
<dbReference type="Gene3D" id="3.40.50.150">
    <property type="entry name" value="Vaccinia Virus protein VP39"/>
    <property type="match status" value="1"/>
</dbReference>